<dbReference type="PANTHER" id="PTHR35401">
    <property type="entry name" value="COPG FAMILY HELIX-TURN-HELIX PROTEIN-RELATED-RELATED"/>
    <property type="match status" value="1"/>
</dbReference>
<dbReference type="SUPFAM" id="SSF47598">
    <property type="entry name" value="Ribbon-helix-helix"/>
    <property type="match status" value="1"/>
</dbReference>
<comment type="caution">
    <text evidence="4">The sequence shown here is derived from an EMBL/GenBank/DDBJ whole genome shotgun (WGS) entry which is preliminary data.</text>
</comment>
<comment type="similarity">
    <text evidence="2">Belongs to the TacA antitoxin family.</text>
</comment>
<dbReference type="InterPro" id="IPR010985">
    <property type="entry name" value="Ribbon_hlx_hlx"/>
</dbReference>
<dbReference type="Proteomes" id="UP001595993">
    <property type="component" value="Unassembled WGS sequence"/>
</dbReference>
<gene>
    <name evidence="4" type="ORF">ACFO9E_22720</name>
</gene>
<evidence type="ECO:0000256" key="3">
    <source>
        <dbReference type="SAM" id="MobiDB-lite"/>
    </source>
</evidence>
<dbReference type="Gene3D" id="1.20.5.780">
    <property type="entry name" value="Single helix bin"/>
    <property type="match status" value="1"/>
</dbReference>
<keyword evidence="5" id="KW-1185">Reference proteome</keyword>
<proteinExistence type="inferred from homology"/>
<sequence length="105" mass="11774">MLPTNTTHTSQTNSTQSDTTRLELRIPVDVKKLIEHAASICHVSMSAFVLQTMRQAAEDVLRRDRVTVVPPDFYEAMIASLEAPAEPDKALVDAARRSREIVRKK</sequence>
<dbReference type="Pfam" id="PF08681">
    <property type="entry name" value="TacA1"/>
    <property type="match status" value="1"/>
</dbReference>
<evidence type="ECO:0000313" key="4">
    <source>
        <dbReference type="EMBL" id="MFC4610585.1"/>
    </source>
</evidence>
<evidence type="ECO:0000256" key="2">
    <source>
        <dbReference type="ARBA" id="ARBA00049988"/>
    </source>
</evidence>
<evidence type="ECO:0000256" key="1">
    <source>
        <dbReference type="ARBA" id="ARBA00022649"/>
    </source>
</evidence>
<reference evidence="5" key="1">
    <citation type="journal article" date="2019" name="Int. J. Syst. Evol. Microbiol.">
        <title>The Global Catalogue of Microorganisms (GCM) 10K type strain sequencing project: providing services to taxonomists for standard genome sequencing and annotation.</title>
        <authorList>
            <consortium name="The Broad Institute Genomics Platform"/>
            <consortium name="The Broad Institute Genome Sequencing Center for Infectious Disease"/>
            <person name="Wu L."/>
            <person name="Ma J."/>
        </authorList>
    </citation>
    <scope>NUCLEOTIDE SEQUENCE [LARGE SCALE GENOMIC DNA]</scope>
    <source>
        <strain evidence="5">CGMCC 4.7139</strain>
    </source>
</reference>
<protein>
    <submittedName>
        <fullName evidence="4">DUF1778 domain-containing protein</fullName>
    </submittedName>
</protein>
<organism evidence="4 5">
    <name type="scientific">Streptomyces maoxianensis</name>
    <dbReference type="NCBI Taxonomy" id="1459942"/>
    <lineage>
        <taxon>Bacteria</taxon>
        <taxon>Bacillati</taxon>
        <taxon>Actinomycetota</taxon>
        <taxon>Actinomycetes</taxon>
        <taxon>Kitasatosporales</taxon>
        <taxon>Streptomycetaceae</taxon>
        <taxon>Streptomyces</taxon>
    </lineage>
</organism>
<feature type="compositionally biased region" description="Low complexity" evidence="3">
    <location>
        <begin position="1"/>
        <end position="19"/>
    </location>
</feature>
<dbReference type="InterPro" id="IPR014795">
    <property type="entry name" value="TacA_1-like"/>
</dbReference>
<feature type="region of interest" description="Disordered" evidence="3">
    <location>
        <begin position="1"/>
        <end position="20"/>
    </location>
</feature>
<name>A0ABV9GBU8_9ACTN</name>
<evidence type="ECO:0000313" key="5">
    <source>
        <dbReference type="Proteomes" id="UP001595993"/>
    </source>
</evidence>
<dbReference type="EMBL" id="JBHSFE010000018">
    <property type="protein sequence ID" value="MFC4610585.1"/>
    <property type="molecule type" value="Genomic_DNA"/>
</dbReference>
<dbReference type="RefSeq" id="WP_381198770.1">
    <property type="nucleotide sequence ID" value="NZ_JBHSFE010000018.1"/>
</dbReference>
<keyword evidence="1" id="KW-1277">Toxin-antitoxin system</keyword>
<accession>A0ABV9GBU8</accession>